<dbReference type="PANTHER" id="PTHR19136">
    <property type="entry name" value="MOLYBDENUM COFACTOR GUANYLYLTRANSFERASE"/>
    <property type="match status" value="1"/>
</dbReference>
<organism evidence="4 5">
    <name type="scientific">Banduia mediterranea</name>
    <dbReference type="NCBI Taxonomy" id="3075609"/>
    <lineage>
        <taxon>Bacteria</taxon>
        <taxon>Pseudomonadati</taxon>
        <taxon>Pseudomonadota</taxon>
        <taxon>Gammaproteobacteria</taxon>
        <taxon>Nevskiales</taxon>
        <taxon>Algiphilaceae</taxon>
        <taxon>Banduia</taxon>
    </lineage>
</organism>
<evidence type="ECO:0000256" key="1">
    <source>
        <dbReference type="ARBA" id="ARBA00022679"/>
    </source>
</evidence>
<keyword evidence="2" id="KW-0460">Magnesium</keyword>
<dbReference type="Gene3D" id="3.90.550.10">
    <property type="entry name" value="Spore Coat Polysaccharide Biosynthesis Protein SpsA, Chain A"/>
    <property type="match status" value="1"/>
</dbReference>
<comment type="caution">
    <text evidence="4">The sequence shown here is derived from an EMBL/GenBank/DDBJ whole genome shotgun (WGS) entry which is preliminary data.</text>
</comment>
<dbReference type="Proteomes" id="UP001254608">
    <property type="component" value="Unassembled WGS sequence"/>
</dbReference>
<reference evidence="4 5" key="1">
    <citation type="submission" date="2023-09" db="EMBL/GenBank/DDBJ databases">
        <authorList>
            <person name="Rey-Velasco X."/>
        </authorList>
    </citation>
    <scope>NUCLEOTIDE SEQUENCE [LARGE SCALE GENOMIC DNA]</scope>
    <source>
        <strain evidence="4 5">W345</strain>
    </source>
</reference>
<evidence type="ECO:0000313" key="5">
    <source>
        <dbReference type="Proteomes" id="UP001254608"/>
    </source>
</evidence>
<dbReference type="InterPro" id="IPR029044">
    <property type="entry name" value="Nucleotide-diphossugar_trans"/>
</dbReference>
<dbReference type="RefSeq" id="WP_311366184.1">
    <property type="nucleotide sequence ID" value="NZ_JAVRIC010000026.1"/>
</dbReference>
<proteinExistence type="predicted"/>
<feature type="domain" description="MobA-like NTP transferase" evidence="3">
    <location>
        <begin position="7"/>
        <end position="143"/>
    </location>
</feature>
<keyword evidence="1" id="KW-0808">Transferase</keyword>
<dbReference type="PANTHER" id="PTHR19136:SF81">
    <property type="entry name" value="MOLYBDENUM COFACTOR GUANYLYLTRANSFERASE"/>
    <property type="match status" value="1"/>
</dbReference>
<dbReference type="Pfam" id="PF12804">
    <property type="entry name" value="NTP_transf_3"/>
    <property type="match status" value="1"/>
</dbReference>
<protein>
    <submittedName>
        <fullName evidence="4">Nucleotidyltransferase family protein</fullName>
    </submittedName>
</protein>
<evidence type="ECO:0000259" key="3">
    <source>
        <dbReference type="Pfam" id="PF12804"/>
    </source>
</evidence>
<evidence type="ECO:0000313" key="4">
    <source>
        <dbReference type="EMBL" id="MDT0498772.1"/>
    </source>
</evidence>
<keyword evidence="5" id="KW-1185">Reference proteome</keyword>
<dbReference type="EMBL" id="JAVRIC010000026">
    <property type="protein sequence ID" value="MDT0498772.1"/>
    <property type="molecule type" value="Genomic_DNA"/>
</dbReference>
<evidence type="ECO:0000256" key="2">
    <source>
        <dbReference type="ARBA" id="ARBA00022842"/>
    </source>
</evidence>
<accession>A0ABU2WLL3</accession>
<name>A0ABU2WLL3_9GAMM</name>
<sequence>MKPLTALVLAGTRSGGDPMAAAADVGHKALIEIHGRSMIERVVAALAQSSSVERIIIAIDAPDLLSEHPELRAAAGDKSLTLMSTGEGPSATVAAALRGEGTPMLVTTADHALLQAQWIDEFLAACPADADAVVAMARREQVQAAVPDTQRTYLRFTDGEFSGCNLFLLARPAASDVVRFWRQLESERKKPLRMIGRLGWLFALRYRFGRLGLAAAIERLGRLAGGAKLAIVEMNDGRAAVDVDKPRDLERVLRLIAADSGTDLRR</sequence>
<dbReference type="InterPro" id="IPR025877">
    <property type="entry name" value="MobA-like_NTP_Trfase"/>
</dbReference>
<gene>
    <name evidence="4" type="ORF">RM530_15590</name>
</gene>
<dbReference type="SUPFAM" id="SSF53448">
    <property type="entry name" value="Nucleotide-diphospho-sugar transferases"/>
    <property type="match status" value="1"/>
</dbReference>